<name>A0A2H0ECT0_9BACT</name>
<evidence type="ECO:0000313" key="3">
    <source>
        <dbReference type="Proteomes" id="UP000229241"/>
    </source>
</evidence>
<proteinExistence type="predicted"/>
<protein>
    <submittedName>
        <fullName evidence="2">Uncharacterized protein</fullName>
    </submittedName>
</protein>
<reference evidence="2 3" key="1">
    <citation type="submission" date="2017-09" db="EMBL/GenBank/DDBJ databases">
        <title>Depth-based differentiation of microbial function through sediment-hosted aquifers and enrichment of novel symbionts in the deep terrestrial subsurface.</title>
        <authorList>
            <person name="Probst A.J."/>
            <person name="Ladd B."/>
            <person name="Jarett J.K."/>
            <person name="Geller-Mcgrath D.E."/>
            <person name="Sieber C.M."/>
            <person name="Emerson J.B."/>
            <person name="Anantharaman K."/>
            <person name="Thomas B.C."/>
            <person name="Malmstrom R."/>
            <person name="Stieglmeier M."/>
            <person name="Klingl A."/>
            <person name="Woyke T."/>
            <person name="Ryan C.M."/>
            <person name="Banfield J.F."/>
        </authorList>
    </citation>
    <scope>NUCLEOTIDE SEQUENCE [LARGE SCALE GENOMIC DNA]</scope>
    <source>
        <strain evidence="2">CG18_big_fil_WC_8_21_14_2_50_39_7</strain>
    </source>
</reference>
<gene>
    <name evidence="2" type="ORF">COW77_00985</name>
</gene>
<evidence type="ECO:0000256" key="1">
    <source>
        <dbReference type="SAM" id="MobiDB-lite"/>
    </source>
</evidence>
<evidence type="ECO:0000313" key="2">
    <source>
        <dbReference type="EMBL" id="PIP92254.1"/>
    </source>
</evidence>
<feature type="region of interest" description="Disordered" evidence="1">
    <location>
        <begin position="68"/>
        <end position="101"/>
    </location>
</feature>
<dbReference type="EMBL" id="PCTX01000029">
    <property type="protein sequence ID" value="PIP92254.1"/>
    <property type="molecule type" value="Genomic_DNA"/>
</dbReference>
<comment type="caution">
    <text evidence="2">The sequence shown here is derived from an EMBL/GenBank/DDBJ whole genome shotgun (WGS) entry which is preliminary data.</text>
</comment>
<accession>A0A2H0ECT0</accession>
<dbReference type="AlphaFoldDB" id="A0A2H0ECT0"/>
<sequence length="101" mass="11846">MIYLMARAVPRVADEISKPETKFDGWLNRLRLEKLDVLLGNFLEKLLRKIKLFLMKLDNVTNNYLDKVKQTKLNGNGQKNKEEKPNLFNSNHKEEEGDTQN</sequence>
<dbReference type="Proteomes" id="UP000229241">
    <property type="component" value="Unassembled WGS sequence"/>
</dbReference>
<feature type="compositionally biased region" description="Basic and acidic residues" evidence="1">
    <location>
        <begin position="79"/>
        <end position="95"/>
    </location>
</feature>
<organism evidence="2 3">
    <name type="scientific">Candidatus Wolfebacteria bacterium CG18_big_fil_WC_8_21_14_2_50_39_7</name>
    <dbReference type="NCBI Taxonomy" id="1975071"/>
    <lineage>
        <taxon>Bacteria</taxon>
        <taxon>Candidatus Wolfeibacteriota</taxon>
    </lineage>
</organism>